<dbReference type="InterPro" id="IPR024072">
    <property type="entry name" value="DHFR-like_dom_sf"/>
</dbReference>
<dbReference type="PIRSF" id="PIRSF000194">
    <property type="entry name" value="DHFR"/>
    <property type="match status" value="1"/>
</dbReference>
<dbReference type="Proteomes" id="UP000601990">
    <property type="component" value="Unassembled WGS sequence"/>
</dbReference>
<dbReference type="GO" id="GO:0016301">
    <property type="term" value="F:kinase activity"/>
    <property type="evidence" value="ECO:0007669"/>
    <property type="project" value="UniProtKB-KW"/>
</dbReference>
<protein>
    <recommendedName>
        <fullName evidence="3 8">Dihydrofolate reductase</fullName>
        <ecNumber evidence="3 8">1.5.1.3</ecNumber>
    </recommendedName>
</protein>
<comment type="function">
    <text evidence="7 8">Key enzyme in folate metabolism. Catalyzes an essential reaction for de novo glycine and purine synthesis, and for DNA precursor synthesis.</text>
</comment>
<feature type="domain" description="DHFR" evidence="10">
    <location>
        <begin position="7"/>
        <end position="164"/>
    </location>
</feature>
<dbReference type="InterPro" id="IPR001796">
    <property type="entry name" value="DHFR_dom"/>
</dbReference>
<dbReference type="PANTHER" id="PTHR48069">
    <property type="entry name" value="DIHYDROFOLATE REDUCTASE"/>
    <property type="match status" value="1"/>
</dbReference>
<evidence type="ECO:0000256" key="4">
    <source>
        <dbReference type="ARBA" id="ARBA00022563"/>
    </source>
</evidence>
<comment type="pathway">
    <text evidence="1 8">Cofactor biosynthesis; tetrahydrofolate biosynthesis; 5,6,7,8-tetrahydrofolate from 7,8-dihydrofolate: step 1/1.</text>
</comment>
<proteinExistence type="inferred from homology"/>
<gene>
    <name evidence="11" type="ORF">GO608_10400</name>
</gene>
<comment type="caution">
    <text evidence="11">The sequence shown here is derived from an EMBL/GenBank/DDBJ whole genome shotgun (WGS) entry which is preliminary data.</text>
</comment>
<dbReference type="Gene3D" id="3.40.430.10">
    <property type="entry name" value="Dihydrofolate Reductase, subunit A"/>
    <property type="match status" value="1"/>
</dbReference>
<dbReference type="PRINTS" id="PR00070">
    <property type="entry name" value="DHFR"/>
</dbReference>
<dbReference type="InterPro" id="IPR017925">
    <property type="entry name" value="DHFR_CS"/>
</dbReference>
<comment type="catalytic activity">
    <reaction evidence="8">
        <text>(6S)-5,6,7,8-tetrahydrofolate + NADP(+) = 7,8-dihydrofolate + NADPH + H(+)</text>
        <dbReference type="Rhea" id="RHEA:15009"/>
        <dbReference type="ChEBI" id="CHEBI:15378"/>
        <dbReference type="ChEBI" id="CHEBI:57451"/>
        <dbReference type="ChEBI" id="CHEBI:57453"/>
        <dbReference type="ChEBI" id="CHEBI:57783"/>
        <dbReference type="ChEBI" id="CHEBI:58349"/>
        <dbReference type="EC" id="1.5.1.3"/>
    </reaction>
</comment>
<accession>A0ABX1N398</accession>
<organism evidence="11 12">
    <name type="scientific">Aromatoleum buckelii</name>
    <dbReference type="NCBI Taxonomy" id="200254"/>
    <lineage>
        <taxon>Bacteria</taxon>
        <taxon>Pseudomonadati</taxon>
        <taxon>Pseudomonadota</taxon>
        <taxon>Betaproteobacteria</taxon>
        <taxon>Rhodocyclales</taxon>
        <taxon>Rhodocyclaceae</taxon>
        <taxon>Aromatoleum</taxon>
    </lineage>
</organism>
<keyword evidence="11" id="KW-0418">Kinase</keyword>
<keyword evidence="4 8" id="KW-0554">One-carbon metabolism</keyword>
<keyword evidence="5 8" id="KW-0521">NADP</keyword>
<evidence type="ECO:0000256" key="6">
    <source>
        <dbReference type="ARBA" id="ARBA00023002"/>
    </source>
</evidence>
<keyword evidence="12" id="KW-1185">Reference proteome</keyword>
<evidence type="ECO:0000256" key="8">
    <source>
        <dbReference type="PIRNR" id="PIRNR000194"/>
    </source>
</evidence>
<dbReference type="PROSITE" id="PS00075">
    <property type="entry name" value="DHFR_1"/>
    <property type="match status" value="1"/>
</dbReference>
<evidence type="ECO:0000256" key="9">
    <source>
        <dbReference type="RuleBase" id="RU004474"/>
    </source>
</evidence>
<name>A0ABX1N398_9RHOO</name>
<dbReference type="InterPro" id="IPR012259">
    <property type="entry name" value="DHFR"/>
</dbReference>
<evidence type="ECO:0000313" key="11">
    <source>
        <dbReference type="EMBL" id="NMF93735.1"/>
    </source>
</evidence>
<comment type="similarity">
    <text evidence="2 8 9">Belongs to the dihydrofolate reductase family.</text>
</comment>
<dbReference type="RefSeq" id="WP_169198997.1">
    <property type="nucleotide sequence ID" value="NZ_WTVH02000009.1"/>
</dbReference>
<keyword evidence="11" id="KW-0808">Transferase</keyword>
<sequence length="167" mass="18782">MSAGKRQVIIIAAAARNGAIGRDNQLPWRLKSDLARFKETTTGHSVLMGRKTWESLGRPLPARRNLVVTRDRSYSATGAEVFPDPEAALEAAGDETVFVIGGAELYRRLLDRADALLLTEVHADVDGDAHFPAFDRGDFDEVRRERHEADAHNEFSFDFVEYRRKTR</sequence>
<evidence type="ECO:0000256" key="1">
    <source>
        <dbReference type="ARBA" id="ARBA00004903"/>
    </source>
</evidence>
<dbReference type="PANTHER" id="PTHR48069:SF3">
    <property type="entry name" value="DIHYDROFOLATE REDUCTASE"/>
    <property type="match status" value="1"/>
</dbReference>
<dbReference type="SUPFAM" id="SSF53597">
    <property type="entry name" value="Dihydrofolate reductase-like"/>
    <property type="match status" value="1"/>
</dbReference>
<dbReference type="EC" id="1.5.1.3" evidence="3 8"/>
<evidence type="ECO:0000256" key="7">
    <source>
        <dbReference type="ARBA" id="ARBA00025067"/>
    </source>
</evidence>
<dbReference type="Pfam" id="PF00186">
    <property type="entry name" value="DHFR_1"/>
    <property type="match status" value="1"/>
</dbReference>
<evidence type="ECO:0000256" key="5">
    <source>
        <dbReference type="ARBA" id="ARBA00022857"/>
    </source>
</evidence>
<evidence type="ECO:0000259" key="10">
    <source>
        <dbReference type="PROSITE" id="PS51330"/>
    </source>
</evidence>
<evidence type="ECO:0000256" key="3">
    <source>
        <dbReference type="ARBA" id="ARBA00012856"/>
    </source>
</evidence>
<reference evidence="11" key="1">
    <citation type="submission" date="2019-12" db="EMBL/GenBank/DDBJ databases">
        <title>Comparative genomics gives insights into the taxonomy of the Azoarcus-Aromatoleum group and reveals separate origins of nif in the plant-associated Azoarcus and non-plant-associated Aromatoleum sub-groups.</title>
        <authorList>
            <person name="Lafos M."/>
            <person name="Maluk M."/>
            <person name="Batista M."/>
            <person name="Junghare M."/>
            <person name="Carmona M."/>
            <person name="Faoro H."/>
            <person name="Cruz L.M."/>
            <person name="Battistoni F."/>
            <person name="De Souza E."/>
            <person name="Pedrosa F."/>
            <person name="Chen W.-M."/>
            <person name="Poole P.S."/>
            <person name="Dixon R.A."/>
            <person name="James E.K."/>
        </authorList>
    </citation>
    <scope>NUCLEOTIDE SEQUENCE</scope>
    <source>
        <strain evidence="11">U120</strain>
    </source>
</reference>
<evidence type="ECO:0000313" key="12">
    <source>
        <dbReference type="Proteomes" id="UP000601990"/>
    </source>
</evidence>
<keyword evidence="6 8" id="KW-0560">Oxidoreductase</keyword>
<dbReference type="PROSITE" id="PS51330">
    <property type="entry name" value="DHFR_2"/>
    <property type="match status" value="1"/>
</dbReference>
<dbReference type="EMBL" id="WTVH01000018">
    <property type="protein sequence ID" value="NMF93735.1"/>
    <property type="molecule type" value="Genomic_DNA"/>
</dbReference>
<evidence type="ECO:0000256" key="2">
    <source>
        <dbReference type="ARBA" id="ARBA00009539"/>
    </source>
</evidence>
<dbReference type="CDD" id="cd00209">
    <property type="entry name" value="DHFR"/>
    <property type="match status" value="1"/>
</dbReference>